<evidence type="ECO:0000313" key="2">
    <source>
        <dbReference type="EMBL" id="KII74549.1"/>
    </source>
</evidence>
<dbReference type="Gene3D" id="3.30.420.10">
    <property type="entry name" value="Ribonuclease H-like superfamily/Ribonuclease H"/>
    <property type="match status" value="1"/>
</dbReference>
<dbReference type="GO" id="GO:0015074">
    <property type="term" value="P:DNA integration"/>
    <property type="evidence" value="ECO:0007669"/>
    <property type="project" value="InterPro"/>
</dbReference>
<dbReference type="InterPro" id="IPR036397">
    <property type="entry name" value="RNaseH_sf"/>
</dbReference>
<keyword evidence="3" id="KW-1185">Reference proteome</keyword>
<dbReference type="GO" id="GO:0003676">
    <property type="term" value="F:nucleic acid binding"/>
    <property type="evidence" value="ECO:0007669"/>
    <property type="project" value="InterPro"/>
</dbReference>
<dbReference type="Pfam" id="PF00665">
    <property type="entry name" value="rve"/>
    <property type="match status" value="1"/>
</dbReference>
<dbReference type="InterPro" id="IPR012337">
    <property type="entry name" value="RNaseH-like_sf"/>
</dbReference>
<evidence type="ECO:0000313" key="3">
    <source>
        <dbReference type="Proteomes" id="UP000031668"/>
    </source>
</evidence>
<dbReference type="InterPro" id="IPR001584">
    <property type="entry name" value="Integrase_cat-core"/>
</dbReference>
<dbReference type="Proteomes" id="UP000031668">
    <property type="component" value="Unassembled WGS sequence"/>
</dbReference>
<proteinExistence type="predicted"/>
<protein>
    <recommendedName>
        <fullName evidence="1">Integrase catalytic domain-containing protein</fullName>
    </recommendedName>
</protein>
<dbReference type="PANTHER" id="PTHR37984:SF5">
    <property type="entry name" value="PROTEIN NYNRIN-LIKE"/>
    <property type="match status" value="1"/>
</dbReference>
<name>A0A0C2J9P1_THEKT</name>
<dbReference type="PROSITE" id="PS50994">
    <property type="entry name" value="INTEGRASE"/>
    <property type="match status" value="1"/>
</dbReference>
<dbReference type="PANTHER" id="PTHR37984">
    <property type="entry name" value="PROTEIN CBG26694"/>
    <property type="match status" value="1"/>
</dbReference>
<reference evidence="2 3" key="1">
    <citation type="journal article" date="2014" name="Genome Biol. Evol.">
        <title>The genome of the myxosporean Thelohanellus kitauei shows adaptations to nutrient acquisition within its fish host.</title>
        <authorList>
            <person name="Yang Y."/>
            <person name="Xiong J."/>
            <person name="Zhou Z."/>
            <person name="Huo F."/>
            <person name="Miao W."/>
            <person name="Ran C."/>
            <person name="Liu Y."/>
            <person name="Zhang J."/>
            <person name="Feng J."/>
            <person name="Wang M."/>
            <person name="Wang M."/>
            <person name="Wang L."/>
            <person name="Yao B."/>
        </authorList>
    </citation>
    <scope>NUCLEOTIDE SEQUENCE [LARGE SCALE GENOMIC DNA]</scope>
    <source>
        <strain evidence="2">Wuqing</strain>
    </source>
</reference>
<evidence type="ECO:0000259" key="1">
    <source>
        <dbReference type="PROSITE" id="PS50994"/>
    </source>
</evidence>
<organism evidence="2 3">
    <name type="scientific">Thelohanellus kitauei</name>
    <name type="common">Myxosporean</name>
    <dbReference type="NCBI Taxonomy" id="669202"/>
    <lineage>
        <taxon>Eukaryota</taxon>
        <taxon>Metazoa</taxon>
        <taxon>Cnidaria</taxon>
        <taxon>Myxozoa</taxon>
        <taxon>Myxosporea</taxon>
        <taxon>Bivalvulida</taxon>
        <taxon>Platysporina</taxon>
        <taxon>Myxobolidae</taxon>
        <taxon>Thelohanellus</taxon>
    </lineage>
</organism>
<gene>
    <name evidence="2" type="ORF">RF11_09413</name>
</gene>
<feature type="domain" description="Integrase catalytic" evidence="1">
    <location>
        <begin position="1"/>
        <end position="115"/>
    </location>
</feature>
<dbReference type="AlphaFoldDB" id="A0A0C2J9P1"/>
<dbReference type="EMBL" id="JWZT01000359">
    <property type="protein sequence ID" value="KII74549.1"/>
    <property type="molecule type" value="Genomic_DNA"/>
</dbReference>
<sequence>MRQLPFTKNGKRYIHIVVNRFSTWPDAIEMPKKNATAWASIFLSSILSRVARPSSLHIDNGRQLMSTLFYQICQKCGITKTLSSAVHTGGNVLTERCVNTVKQQLTCISIARKNE</sequence>
<accession>A0A0C2J9P1</accession>
<dbReference type="SUPFAM" id="SSF53098">
    <property type="entry name" value="Ribonuclease H-like"/>
    <property type="match status" value="1"/>
</dbReference>
<comment type="caution">
    <text evidence="2">The sequence shown here is derived from an EMBL/GenBank/DDBJ whole genome shotgun (WGS) entry which is preliminary data.</text>
</comment>
<dbReference type="InterPro" id="IPR050951">
    <property type="entry name" value="Retrovirus_Pol_polyprotein"/>
</dbReference>